<evidence type="ECO:0000256" key="6">
    <source>
        <dbReference type="ARBA" id="ARBA00022989"/>
    </source>
</evidence>
<dbReference type="GO" id="GO:0004930">
    <property type="term" value="F:G protein-coupled receptor activity"/>
    <property type="evidence" value="ECO:0007669"/>
    <property type="project" value="UniProtKB-KW"/>
</dbReference>
<dbReference type="PANTHER" id="PTHR11394:SF47">
    <property type="entry name" value="TASTE RECEPTOR TYPE 2 MEMBER 40"/>
    <property type="match status" value="1"/>
</dbReference>
<dbReference type="KEGG" id="tgu:105758678"/>
<dbReference type="GeneTree" id="ENSGT01150000286961"/>
<evidence type="ECO:0000256" key="2">
    <source>
        <dbReference type="ARBA" id="ARBA00007376"/>
    </source>
</evidence>
<gene>
    <name evidence="14" type="primary">LOC105758678</name>
</gene>
<proteinExistence type="inferred from homology"/>
<evidence type="ECO:0000256" key="3">
    <source>
        <dbReference type="ARBA" id="ARBA00022480"/>
    </source>
</evidence>
<reference evidence="14" key="3">
    <citation type="submission" date="2025-09" db="UniProtKB">
        <authorList>
            <consortium name="Ensembl"/>
        </authorList>
    </citation>
    <scope>IDENTIFICATION</scope>
</reference>
<dbReference type="SUPFAM" id="SSF81321">
    <property type="entry name" value="Family A G protein-coupled receptor-like"/>
    <property type="match status" value="1"/>
</dbReference>
<evidence type="ECO:0000256" key="7">
    <source>
        <dbReference type="ARBA" id="ARBA00023040"/>
    </source>
</evidence>
<dbReference type="InterPro" id="IPR007960">
    <property type="entry name" value="TAS2R"/>
</dbReference>
<feature type="transmembrane region" description="Helical" evidence="13">
    <location>
        <begin position="181"/>
        <end position="205"/>
    </location>
</feature>
<name>A0A674HA53_TAEGU</name>
<keyword evidence="10 12" id="KW-0807">Transducer</keyword>
<evidence type="ECO:0000256" key="8">
    <source>
        <dbReference type="ARBA" id="ARBA00023136"/>
    </source>
</evidence>
<evidence type="ECO:0000256" key="11">
    <source>
        <dbReference type="RuleBase" id="RU004423"/>
    </source>
</evidence>
<dbReference type="Gene3D" id="1.20.1070.10">
    <property type="entry name" value="Rhodopsin 7-helix transmembrane proteins"/>
    <property type="match status" value="1"/>
</dbReference>
<keyword evidence="9 12" id="KW-0675">Receptor</keyword>
<feature type="transmembrane region" description="Helical" evidence="13">
    <location>
        <begin position="97"/>
        <end position="122"/>
    </location>
</feature>
<sequence length="311" mass="35106">MMTPFAVLFLSVAIIESLAGILGNGIILAASSSSCIGSKTWPPYDMIVISLSSSRLIFQLWATLDFLIIIFCEPFFYKENLLTLTKVIFTLLSYSSLWFGAWLSVFYCIKVASFTQHFFIWLKLRIARLVPWMLLTSWLCSFAAAIPFAWDVYSVHENFTAPLSMTNSSARRTTWNDRLDLLIILCNASIGLPLMLSVVSNILLIRSLWIHTRHMQNNASGFGDPSLEAHMKAIKSVFSFLILYIIFFICVLIIVFNAFLPLSSGDLLSAVLMAACPTAHTFVLLWSNPKFQELPARIWQHIKCHVRTASV</sequence>
<dbReference type="PANTHER" id="PTHR11394">
    <property type="entry name" value="TASTE RECEPTOR TYPE 2"/>
    <property type="match status" value="1"/>
</dbReference>
<comment type="similarity">
    <text evidence="2 11">Belongs to the G-protein coupled receptor T2R family.</text>
</comment>
<dbReference type="OMA" id="MSIFYEN"/>
<dbReference type="InParanoid" id="A0A674HA53"/>
<evidence type="ECO:0000256" key="9">
    <source>
        <dbReference type="ARBA" id="ARBA00023170"/>
    </source>
</evidence>
<dbReference type="Ensembl" id="ENSTGUT00000027801.1">
    <property type="protein sequence ID" value="ENSTGUP00000031275.1"/>
    <property type="gene ID" value="ENSTGUG00000019925.1"/>
</dbReference>
<accession>A0A674HA53</accession>
<keyword evidence="4 12" id="KW-0716">Sensory transduction</keyword>
<dbReference type="AlphaFoldDB" id="A0A674HA53"/>
<evidence type="ECO:0000256" key="1">
    <source>
        <dbReference type="ARBA" id="ARBA00004141"/>
    </source>
</evidence>
<dbReference type="FunFam" id="1.20.1070.10:FF:000055">
    <property type="entry name" value="Taste receptor type 2"/>
    <property type="match status" value="1"/>
</dbReference>
<reference evidence="14 15" key="1">
    <citation type="journal article" date="2010" name="Nature">
        <title>The genome of a songbird.</title>
        <authorList>
            <person name="Warren W.C."/>
            <person name="Clayton D.F."/>
            <person name="Ellegren H."/>
            <person name="Arnold A.P."/>
            <person name="Hillier L.W."/>
            <person name="Kunstner A."/>
            <person name="Searle S."/>
            <person name="White S."/>
            <person name="Vilella A.J."/>
            <person name="Fairley S."/>
            <person name="Heger A."/>
            <person name="Kong L."/>
            <person name="Ponting C.P."/>
            <person name="Jarvis E.D."/>
            <person name="Mello C.V."/>
            <person name="Minx P."/>
            <person name="Lovell P."/>
            <person name="Velho T.A."/>
            <person name="Ferris M."/>
            <person name="Balakrishnan C.N."/>
            <person name="Sinha S."/>
            <person name="Blatti C."/>
            <person name="London S.E."/>
            <person name="Li Y."/>
            <person name="Lin Y.C."/>
            <person name="George J."/>
            <person name="Sweedler J."/>
            <person name="Southey B."/>
            <person name="Gunaratne P."/>
            <person name="Watson M."/>
            <person name="Nam K."/>
            <person name="Backstrom N."/>
            <person name="Smeds L."/>
            <person name="Nabholz B."/>
            <person name="Itoh Y."/>
            <person name="Whitney O."/>
            <person name="Pfenning A.R."/>
            <person name="Howard J."/>
            <person name="Volker M."/>
            <person name="Skinner B.M."/>
            <person name="Griffin D.K."/>
            <person name="Ye L."/>
            <person name="McLaren W.M."/>
            <person name="Flicek P."/>
            <person name="Quesada V."/>
            <person name="Velasco G."/>
            <person name="Lopez-Otin C."/>
            <person name="Puente X.S."/>
            <person name="Olender T."/>
            <person name="Lancet D."/>
            <person name="Smit A.F."/>
            <person name="Hubley R."/>
            <person name="Konkel M.K."/>
            <person name="Walker J.A."/>
            <person name="Batzer M.A."/>
            <person name="Gu W."/>
            <person name="Pollock D.D."/>
            <person name="Chen L."/>
            <person name="Cheng Z."/>
            <person name="Eichler E.E."/>
            <person name="Stapley J."/>
            <person name="Slate J."/>
            <person name="Ekblom R."/>
            <person name="Birkhead T."/>
            <person name="Burke T."/>
            <person name="Burt D."/>
            <person name="Scharff C."/>
            <person name="Adam I."/>
            <person name="Richard H."/>
            <person name="Sultan M."/>
            <person name="Soldatov A."/>
            <person name="Lehrach H."/>
            <person name="Edwards S.V."/>
            <person name="Yang S.P."/>
            <person name="Li X."/>
            <person name="Graves T."/>
            <person name="Fulton L."/>
            <person name="Nelson J."/>
            <person name="Chinwalla A."/>
            <person name="Hou S."/>
            <person name="Mardis E.R."/>
            <person name="Wilson R.K."/>
        </authorList>
    </citation>
    <scope>NUCLEOTIDE SEQUENCE [LARGE SCALE GENOMIC DNA]</scope>
</reference>
<keyword evidence="6 13" id="KW-1133">Transmembrane helix</keyword>
<evidence type="ECO:0000256" key="13">
    <source>
        <dbReference type="SAM" id="Phobius"/>
    </source>
</evidence>
<keyword evidence="3 12" id="KW-0919">Taste</keyword>
<keyword evidence="8 12" id="KW-0472">Membrane</keyword>
<protein>
    <recommendedName>
        <fullName evidence="12">Taste receptor type 2</fullName>
    </recommendedName>
</protein>
<evidence type="ECO:0000313" key="15">
    <source>
        <dbReference type="Proteomes" id="UP000007754"/>
    </source>
</evidence>
<keyword evidence="5 12" id="KW-0812">Transmembrane</keyword>
<dbReference type="GO" id="GO:0016020">
    <property type="term" value="C:membrane"/>
    <property type="evidence" value="ECO:0007669"/>
    <property type="project" value="UniProtKB-SubCell"/>
</dbReference>
<feature type="transmembrane region" description="Helical" evidence="13">
    <location>
        <begin position="56"/>
        <end position="77"/>
    </location>
</feature>
<feature type="transmembrane region" description="Helical" evidence="13">
    <location>
        <begin position="6"/>
        <end position="30"/>
    </location>
</feature>
<reference evidence="14" key="2">
    <citation type="submission" date="2025-08" db="UniProtKB">
        <authorList>
            <consortium name="Ensembl"/>
        </authorList>
    </citation>
    <scope>IDENTIFICATION</scope>
</reference>
<feature type="transmembrane region" description="Helical" evidence="13">
    <location>
        <begin position="237"/>
        <end position="261"/>
    </location>
</feature>
<feature type="transmembrane region" description="Helical" evidence="13">
    <location>
        <begin position="267"/>
        <end position="287"/>
    </location>
</feature>
<evidence type="ECO:0000256" key="4">
    <source>
        <dbReference type="ARBA" id="ARBA00022606"/>
    </source>
</evidence>
<dbReference type="GO" id="GO:0033038">
    <property type="term" value="F:bitter taste receptor activity"/>
    <property type="evidence" value="ECO:0007669"/>
    <property type="project" value="InterPro"/>
</dbReference>
<dbReference type="OrthoDB" id="8876749at2759"/>
<dbReference type="Proteomes" id="UP000007754">
    <property type="component" value="Chromosome 1"/>
</dbReference>
<evidence type="ECO:0000256" key="10">
    <source>
        <dbReference type="ARBA" id="ARBA00023224"/>
    </source>
</evidence>
<evidence type="ECO:0000313" key="14">
    <source>
        <dbReference type="Ensembl" id="ENSTGUP00000031275.1"/>
    </source>
</evidence>
<dbReference type="Pfam" id="PF05296">
    <property type="entry name" value="TAS2R"/>
    <property type="match status" value="1"/>
</dbReference>
<evidence type="ECO:0000256" key="5">
    <source>
        <dbReference type="ARBA" id="ARBA00022692"/>
    </source>
</evidence>
<evidence type="ECO:0000256" key="12">
    <source>
        <dbReference type="RuleBase" id="RU004424"/>
    </source>
</evidence>
<keyword evidence="7 12" id="KW-0297">G-protein coupled receptor</keyword>
<feature type="transmembrane region" description="Helical" evidence="13">
    <location>
        <begin position="129"/>
        <end position="150"/>
    </location>
</feature>
<organism evidence="14 15">
    <name type="scientific">Taeniopygia guttata</name>
    <name type="common">Zebra finch</name>
    <name type="synonym">Poephila guttata</name>
    <dbReference type="NCBI Taxonomy" id="59729"/>
    <lineage>
        <taxon>Eukaryota</taxon>
        <taxon>Metazoa</taxon>
        <taxon>Chordata</taxon>
        <taxon>Craniata</taxon>
        <taxon>Vertebrata</taxon>
        <taxon>Euteleostomi</taxon>
        <taxon>Archelosauria</taxon>
        <taxon>Archosauria</taxon>
        <taxon>Dinosauria</taxon>
        <taxon>Saurischia</taxon>
        <taxon>Theropoda</taxon>
        <taxon>Coelurosauria</taxon>
        <taxon>Aves</taxon>
        <taxon>Neognathae</taxon>
        <taxon>Neoaves</taxon>
        <taxon>Telluraves</taxon>
        <taxon>Australaves</taxon>
        <taxon>Passeriformes</taxon>
        <taxon>Passeroidea</taxon>
        <taxon>Estrildidae</taxon>
        <taxon>Estrildinae</taxon>
        <taxon>Taeniopygia</taxon>
    </lineage>
</organism>
<keyword evidence="15" id="KW-1185">Reference proteome</keyword>
<comment type="subcellular location">
    <subcellularLocation>
        <location evidence="1 12">Membrane</location>
        <topology evidence="1 12">Multi-pass membrane protein</topology>
    </subcellularLocation>
</comment>